<dbReference type="RefSeq" id="WP_188386971.1">
    <property type="nucleotide sequence ID" value="NZ_BMFK01000001.1"/>
</dbReference>
<dbReference type="AlphaFoldDB" id="A0A917EKZ5"/>
<sequence>MLVNFEQLRSIMKQSKLLVFRDSAPTDAKEPYIVYEFVNENHKRASNKILKDMPLYHIAVITKGTEEDITPLKKVFNDAGVSYAKFTGLPYDENDDTITQFTTYVRCING</sequence>
<comment type="caution">
    <text evidence="1">The sequence shown here is derived from an EMBL/GenBank/DDBJ whole genome shotgun (WGS) entry which is preliminary data.</text>
</comment>
<reference evidence="1" key="2">
    <citation type="submission" date="2020-09" db="EMBL/GenBank/DDBJ databases">
        <authorList>
            <person name="Sun Q."/>
            <person name="Zhou Y."/>
        </authorList>
    </citation>
    <scope>NUCLEOTIDE SEQUENCE</scope>
    <source>
        <strain evidence="1">CGMCC 1.12698</strain>
    </source>
</reference>
<protein>
    <submittedName>
        <fullName evidence="1">Uncharacterized protein</fullName>
    </submittedName>
</protein>
<reference evidence="1" key="1">
    <citation type="journal article" date="2014" name="Int. J. Syst. Evol. Microbiol.">
        <title>Complete genome sequence of Corynebacterium casei LMG S-19264T (=DSM 44701T), isolated from a smear-ripened cheese.</title>
        <authorList>
            <consortium name="US DOE Joint Genome Institute (JGI-PGF)"/>
            <person name="Walter F."/>
            <person name="Albersmeier A."/>
            <person name="Kalinowski J."/>
            <person name="Ruckert C."/>
        </authorList>
    </citation>
    <scope>NUCLEOTIDE SEQUENCE</scope>
    <source>
        <strain evidence="1">CGMCC 1.12698</strain>
    </source>
</reference>
<keyword evidence="2" id="KW-1185">Reference proteome</keyword>
<organism evidence="1 2">
    <name type="scientific">Priestia taiwanensis</name>
    <dbReference type="NCBI Taxonomy" id="1347902"/>
    <lineage>
        <taxon>Bacteria</taxon>
        <taxon>Bacillati</taxon>
        <taxon>Bacillota</taxon>
        <taxon>Bacilli</taxon>
        <taxon>Bacillales</taxon>
        <taxon>Bacillaceae</taxon>
        <taxon>Priestia</taxon>
    </lineage>
</organism>
<evidence type="ECO:0000313" key="1">
    <source>
        <dbReference type="EMBL" id="GGE58620.1"/>
    </source>
</evidence>
<name>A0A917EKZ5_9BACI</name>
<dbReference type="Proteomes" id="UP000605259">
    <property type="component" value="Unassembled WGS sequence"/>
</dbReference>
<proteinExistence type="predicted"/>
<gene>
    <name evidence="1" type="ORF">GCM10007140_06190</name>
</gene>
<evidence type="ECO:0000313" key="2">
    <source>
        <dbReference type="Proteomes" id="UP000605259"/>
    </source>
</evidence>
<dbReference type="EMBL" id="BMFK01000001">
    <property type="protein sequence ID" value="GGE58620.1"/>
    <property type="molecule type" value="Genomic_DNA"/>
</dbReference>
<accession>A0A917EKZ5</accession>